<comment type="caution">
    <text evidence="2">The sequence shown here is derived from an EMBL/GenBank/DDBJ whole genome shotgun (WGS) entry which is preliminary data.</text>
</comment>
<dbReference type="InterPro" id="IPR008274">
    <property type="entry name" value="AldOxase/xan_DH_MoCoBD1"/>
</dbReference>
<proteinExistence type="predicted"/>
<sequence length="719" mass="76759">MTRTRRSTAVIGQSIQKWDALDKASGTFRYPSDLYRDQMVHLAVLRAGRAHARILAINTLTARQAPGVLRVLTHADVPGLNSFGLIAPDQPVLCHDRVRFCGDAVALVIAESEREAQAACQLIRVEYEDLPAIMDARLALEPDAPRIGPDGNLCHEVDLGFGDVEAVMAASDHVVRLTYSTGRQEHAFLEPEAGIAYRDDRQRIAIICGGQNPFADQKQIAAILGVPLEEIHVSHPPMGGAFGGKEDLNVQAHLALAVQATGRPARYVYGREESIAYSVKRHRFEVDVEVGCDTQGRLTGFRANLLADTGAYMTLGPPVLVLAAEHASGPYRFQASRIRGRVVHTNTGNASAFRGFGNPQVILGIEQAMDELAAKCGIDPIDFRVRNLLSGGDRAGAGHIVRNDVTLSRLVAAARKGPLLSSPDRTLPQIAADGKCRATGFAFVWQGFGLGAGAEPGSSATLRRDENGQFWLDCSSADLGEGNLSAFQQIAASRLGCTAQDIHLDIGTTDNTNSWSTNASRSVVVTGNAVARAAEQLAIRIAAGENGALQETAHFAPAFPEKLVLGAPHVGYSYGIQVVRLALDTVTANVTVEQVETWLDAGTVINPDGVTGQIEGGLAQGLGFALSEDLVQRDGHVLNNRFSSYILPTIRDVPTDVRVHLLNHPDASNPLGARGIAEVGLTPAAAAVANALARLLGHRFTQFPIRPEAILPVMEEALS</sequence>
<organism evidence="2 3">
    <name type="scientific">Komagataeibacter melaceti</name>
    <dbReference type="NCBI Taxonomy" id="2766577"/>
    <lineage>
        <taxon>Bacteria</taxon>
        <taxon>Pseudomonadati</taxon>
        <taxon>Pseudomonadota</taxon>
        <taxon>Alphaproteobacteria</taxon>
        <taxon>Acetobacterales</taxon>
        <taxon>Acetobacteraceae</taxon>
        <taxon>Komagataeibacter</taxon>
    </lineage>
</organism>
<dbReference type="PANTHER" id="PTHR11908:SF157">
    <property type="entry name" value="XANTHINE DEHYDROGENASE SUBUNIT D-RELATED"/>
    <property type="match status" value="1"/>
</dbReference>
<accession>A0A371Z465</accession>
<dbReference type="Pfam" id="PF01315">
    <property type="entry name" value="Ald_Xan_dh_C"/>
    <property type="match status" value="1"/>
</dbReference>
<evidence type="ECO:0000259" key="1">
    <source>
        <dbReference type="SMART" id="SM01008"/>
    </source>
</evidence>
<evidence type="ECO:0000313" key="2">
    <source>
        <dbReference type="EMBL" id="RFD21284.1"/>
    </source>
</evidence>
<dbReference type="EMBL" id="QUWV01000013">
    <property type="protein sequence ID" value="RFD21284.1"/>
    <property type="molecule type" value="Genomic_DNA"/>
</dbReference>
<dbReference type="InterPro" id="IPR037165">
    <property type="entry name" value="AldOxase/xan_DH_Mopterin-bd_sf"/>
</dbReference>
<name>A0A371Z465_9PROT</name>
<dbReference type="GO" id="GO:0005506">
    <property type="term" value="F:iron ion binding"/>
    <property type="evidence" value="ECO:0007669"/>
    <property type="project" value="InterPro"/>
</dbReference>
<dbReference type="Pfam" id="PF20256">
    <property type="entry name" value="MoCoBD_2"/>
    <property type="match status" value="2"/>
</dbReference>
<dbReference type="Gene3D" id="3.90.1170.50">
    <property type="entry name" value="Aldehyde oxidase/xanthine dehydrogenase, a/b hammerhead"/>
    <property type="match status" value="1"/>
</dbReference>
<dbReference type="InterPro" id="IPR000674">
    <property type="entry name" value="Ald_Oxase/Xan_DH_a/b"/>
</dbReference>
<dbReference type="Proteomes" id="UP000262371">
    <property type="component" value="Unassembled WGS sequence"/>
</dbReference>
<dbReference type="InterPro" id="IPR046867">
    <property type="entry name" value="AldOxase/xan_DH_MoCoBD2"/>
</dbReference>
<keyword evidence="3" id="KW-1185">Reference proteome</keyword>
<reference evidence="2 3" key="1">
    <citation type="submission" date="2018-08" db="EMBL/GenBank/DDBJ databases">
        <title>Komagataeibacter sp. AV 382.</title>
        <authorList>
            <person name="Skraban J."/>
            <person name="Trcek J."/>
        </authorList>
    </citation>
    <scope>NUCLEOTIDE SEQUENCE [LARGE SCALE GENOMIC DNA]</scope>
    <source>
        <strain evidence="2 3">AV 382</strain>
    </source>
</reference>
<dbReference type="Pfam" id="PF02738">
    <property type="entry name" value="MoCoBD_1"/>
    <property type="match status" value="1"/>
</dbReference>
<dbReference type="SUPFAM" id="SSF54665">
    <property type="entry name" value="CO dehydrogenase molybdoprotein N-domain-like"/>
    <property type="match status" value="1"/>
</dbReference>
<dbReference type="SMART" id="SM01008">
    <property type="entry name" value="Ald_Xan_dh_C"/>
    <property type="match status" value="1"/>
</dbReference>
<gene>
    <name evidence="2" type="ORF">DY926_01350</name>
</gene>
<dbReference type="InterPro" id="IPR016208">
    <property type="entry name" value="Ald_Oxase/xanthine_DH-like"/>
</dbReference>
<protein>
    <recommendedName>
        <fullName evidence="1">Aldehyde oxidase/xanthine dehydrogenase a/b hammerhead domain-containing protein</fullName>
    </recommendedName>
</protein>
<dbReference type="PANTHER" id="PTHR11908">
    <property type="entry name" value="XANTHINE DEHYDROGENASE"/>
    <property type="match status" value="1"/>
</dbReference>
<dbReference type="InterPro" id="IPR036856">
    <property type="entry name" value="Ald_Oxase/Xan_DH_a/b_sf"/>
</dbReference>
<dbReference type="Gene3D" id="3.30.365.10">
    <property type="entry name" value="Aldehyde oxidase/xanthine dehydrogenase, molybdopterin binding domain"/>
    <property type="match status" value="5"/>
</dbReference>
<evidence type="ECO:0000313" key="3">
    <source>
        <dbReference type="Proteomes" id="UP000262371"/>
    </source>
</evidence>
<feature type="domain" description="Aldehyde oxidase/xanthine dehydrogenase a/b hammerhead" evidence="1">
    <location>
        <begin position="25"/>
        <end position="131"/>
    </location>
</feature>
<dbReference type="AlphaFoldDB" id="A0A371Z465"/>
<dbReference type="GO" id="GO:0016491">
    <property type="term" value="F:oxidoreductase activity"/>
    <property type="evidence" value="ECO:0007669"/>
    <property type="project" value="InterPro"/>
</dbReference>
<dbReference type="SUPFAM" id="SSF56003">
    <property type="entry name" value="Molybdenum cofactor-binding domain"/>
    <property type="match status" value="1"/>
</dbReference>